<dbReference type="Gene3D" id="3.80.10.10">
    <property type="entry name" value="Ribonuclease Inhibitor"/>
    <property type="match status" value="2"/>
</dbReference>
<dbReference type="GeneID" id="108041755"/>
<dbReference type="Proteomes" id="UP001652680">
    <property type="component" value="Unassembled WGS sequence"/>
</dbReference>
<reference evidence="3" key="2">
    <citation type="submission" date="2025-04" db="UniProtKB">
        <authorList>
            <consortium name="RefSeq"/>
        </authorList>
    </citation>
    <scope>IDENTIFICATION</scope>
</reference>
<evidence type="ECO:0000313" key="2">
    <source>
        <dbReference type="Proteomes" id="UP001652680"/>
    </source>
</evidence>
<reference evidence="1" key="3">
    <citation type="submission" date="2025-05" db="UniProtKB">
        <authorList>
            <consortium name="EnsemblMetazoa"/>
        </authorList>
    </citation>
    <scope>IDENTIFICATION</scope>
</reference>
<evidence type="ECO:0000313" key="3">
    <source>
        <dbReference type="RefSeq" id="XP_016975256.1"/>
    </source>
</evidence>
<dbReference type="RefSeq" id="XP_016975256.1">
    <property type="nucleotide sequence ID" value="XM_017119767.1"/>
</dbReference>
<reference evidence="2" key="1">
    <citation type="journal article" date="2021" name="Elife">
        <title>Highly contiguous assemblies of 101 drosophilid genomes.</title>
        <authorList>
            <person name="Kim B.Y."/>
            <person name="Wang J.R."/>
            <person name="Miller D.E."/>
            <person name="Barmina O."/>
            <person name="Delaney E."/>
            <person name="Thompson A."/>
            <person name="Comeault A.A."/>
            <person name="Peede D."/>
            <person name="D'Agostino E.R."/>
            <person name="Pelaez J."/>
            <person name="Aguilar J.M."/>
            <person name="Haji D."/>
            <person name="Matsunaga T."/>
            <person name="Armstrong E.E."/>
            <person name="Zych M."/>
            <person name="Ogawa Y."/>
            <person name="Stamenkovic-Radak M."/>
            <person name="Jelic M."/>
            <person name="Veselinovic M.S."/>
            <person name="Tanaskovic M."/>
            <person name="Eric P."/>
            <person name="Gao J.J."/>
            <person name="Katoh T.K."/>
            <person name="Toda M.J."/>
            <person name="Watabe H."/>
            <person name="Watada M."/>
            <person name="Davis J.S."/>
            <person name="Moyle L.C."/>
            <person name="Manoli G."/>
            <person name="Bertolini E."/>
            <person name="Kostal V."/>
            <person name="Hawley R.S."/>
            <person name="Takahashi A."/>
            <person name="Jones C.D."/>
            <person name="Price D.K."/>
            <person name="Whiteman N."/>
            <person name="Kopp A."/>
            <person name="Matute D.R."/>
            <person name="Petrov D.A."/>
        </authorList>
    </citation>
    <scope>NUCLEOTIDE SEQUENCE [LARGE SCALE GENOMIC DNA]</scope>
</reference>
<accession>A0A6P4EPN2</accession>
<dbReference type="EnsemblMetazoa" id="XM_017119767.1">
    <property type="protein sequence ID" value="XP_016975256.1"/>
    <property type="gene ID" value="LOC108041755"/>
</dbReference>
<keyword evidence="2" id="KW-1185">Reference proteome</keyword>
<name>A0A6P4EPN2_DRORH</name>
<dbReference type="OrthoDB" id="7872399at2759"/>
<evidence type="ECO:0000313" key="1">
    <source>
        <dbReference type="EnsemblMetazoa" id="XP_016975256.1"/>
    </source>
</evidence>
<sequence>MSQLGYLSKLPNLSRLVINNKHNYLKDSNPLAEFLQSMVQKGSFAWKSIIINYISLDRLEVSELAKIESIRVLACHLFEWYSIKFFSQLRNLQHLIIYVHETINSHTSEQVLNLLSESQVQVTIASKDFTLRRNGKKVKIYTEQKFRKSTRYQINEKLNLLFQAFATNLSTIEELIFCEIDNIEFSDISKVSEIQTIKKLSCKLSELSGIEKLAELNNLQVLELTGNGSLTALFTKLAERNIIQRFQYSGELVPEEVIQVSRIKSLETLKCGFSDNDDFQSLSELANSSIEELIVIVKNPNQSLQTFFAAFSSSSATRLQHLDIFRDPRNPLDPSKTINISEMTEIIEINSLKSLRAGFHNLECAQMLDRLPNLQHLVIDQVNNNEVNPLESVFRVLVHKSPSTLQKLDLLNNSIGLNECKYLAQHETLESLKCVLYEIPGIEVLANIKNLKELIIYAAVDSLSELYRAFALRSDSNLQELQTPITCNDEIHEISQIKSLKKVNITGNQWCNNLSDLGKLTDLESLRIVDDGQIDVNTDSLLPIFEYCQKLNYVTWEFCCVEEDEVYIPVIKLYSILKAVRNPSLQKPLKLTIFEKYNVPKFHVEDIDEAYLNVSYKYSLVKHSQDVYLGFDY</sequence>
<organism evidence="3">
    <name type="scientific">Drosophila rhopaloa</name>
    <name type="common">Fruit fly</name>
    <dbReference type="NCBI Taxonomy" id="1041015"/>
    <lineage>
        <taxon>Eukaryota</taxon>
        <taxon>Metazoa</taxon>
        <taxon>Ecdysozoa</taxon>
        <taxon>Arthropoda</taxon>
        <taxon>Hexapoda</taxon>
        <taxon>Insecta</taxon>
        <taxon>Pterygota</taxon>
        <taxon>Neoptera</taxon>
        <taxon>Endopterygota</taxon>
        <taxon>Diptera</taxon>
        <taxon>Brachycera</taxon>
        <taxon>Muscomorpha</taxon>
        <taxon>Ephydroidea</taxon>
        <taxon>Drosophilidae</taxon>
        <taxon>Drosophila</taxon>
        <taxon>Sophophora</taxon>
    </lineage>
</organism>
<protein>
    <submittedName>
        <fullName evidence="3">Uncharacterized protein LOC108041755</fullName>
    </submittedName>
</protein>
<dbReference type="SUPFAM" id="SSF52058">
    <property type="entry name" value="L domain-like"/>
    <property type="match status" value="1"/>
</dbReference>
<dbReference type="AlphaFoldDB" id="A0A6P4EPN2"/>
<dbReference type="InterPro" id="IPR032675">
    <property type="entry name" value="LRR_dom_sf"/>
</dbReference>
<proteinExistence type="predicted"/>
<gene>
    <name evidence="3" type="primary">LOC108041755</name>
    <name evidence="1" type="synonym">108041755</name>
</gene>